<reference evidence="3" key="1">
    <citation type="submission" date="2025-08" db="UniProtKB">
        <authorList>
            <consortium name="RefSeq"/>
        </authorList>
    </citation>
    <scope>IDENTIFICATION</scope>
    <source>
        <tissue evidence="3">Whole larval tissue</tissue>
    </source>
</reference>
<dbReference type="Proteomes" id="UP000829999">
    <property type="component" value="Chromosome 5"/>
</dbReference>
<protein>
    <submittedName>
        <fullName evidence="3">Uncharacterized protein LOC118271622</fullName>
    </submittedName>
</protein>
<evidence type="ECO:0000313" key="2">
    <source>
        <dbReference type="Proteomes" id="UP000829999"/>
    </source>
</evidence>
<dbReference type="OrthoDB" id="7438906at2759"/>
<organism evidence="2 3">
    <name type="scientific">Spodoptera frugiperda</name>
    <name type="common">Fall armyworm</name>
    <dbReference type="NCBI Taxonomy" id="7108"/>
    <lineage>
        <taxon>Eukaryota</taxon>
        <taxon>Metazoa</taxon>
        <taxon>Ecdysozoa</taxon>
        <taxon>Arthropoda</taxon>
        <taxon>Hexapoda</taxon>
        <taxon>Insecta</taxon>
        <taxon>Pterygota</taxon>
        <taxon>Neoptera</taxon>
        <taxon>Endopterygota</taxon>
        <taxon>Lepidoptera</taxon>
        <taxon>Glossata</taxon>
        <taxon>Ditrysia</taxon>
        <taxon>Noctuoidea</taxon>
        <taxon>Noctuidae</taxon>
        <taxon>Amphipyrinae</taxon>
        <taxon>Spodoptera</taxon>
    </lineage>
</organism>
<feature type="chain" id="PRO_5040514641" evidence="1">
    <location>
        <begin position="20"/>
        <end position="133"/>
    </location>
</feature>
<evidence type="ECO:0000313" key="3">
    <source>
        <dbReference type="RefSeq" id="XP_035443617.2"/>
    </source>
</evidence>
<feature type="signal peptide" evidence="1">
    <location>
        <begin position="1"/>
        <end position="19"/>
    </location>
</feature>
<keyword evidence="2" id="KW-1185">Reference proteome</keyword>
<dbReference type="RefSeq" id="XP_035443617.2">
    <property type="nucleotide sequence ID" value="XM_035587724.2"/>
</dbReference>
<name>A0A9R0D7V0_SPOFR</name>
<dbReference type="GeneID" id="118271622"/>
<gene>
    <name evidence="3" type="primary">LOC118271622</name>
</gene>
<proteinExistence type="predicted"/>
<accession>A0A9R0D7V0</accession>
<keyword evidence="1" id="KW-0732">Signal</keyword>
<dbReference type="AlphaFoldDB" id="A0A9R0D7V0"/>
<evidence type="ECO:0000256" key="1">
    <source>
        <dbReference type="SAM" id="SignalP"/>
    </source>
</evidence>
<sequence>MGALTTIFALMTLFTVAYGDVELELSISDVLTTFSTIDRILRAIQEPDMDTDGGGNSPAENLLTKVKWYLYGYFSKLIDMYEIRRNLRPRVEMGHGTYKTPVINYPEGHSANRMKFILNLKKKREQQGIPEYK</sequence>